<dbReference type="Proteomes" id="UP000244450">
    <property type="component" value="Unassembled WGS sequence"/>
</dbReference>
<protein>
    <recommendedName>
        <fullName evidence="2">UspA domain-containing protein</fullName>
    </recommendedName>
</protein>
<dbReference type="EMBL" id="QCYK01000001">
    <property type="protein sequence ID" value="PUZ29437.1"/>
    <property type="molecule type" value="Genomic_DNA"/>
</dbReference>
<evidence type="ECO:0000313" key="4">
    <source>
        <dbReference type="Proteomes" id="UP000244450"/>
    </source>
</evidence>
<accession>A0A2T7BP28</accession>
<feature type="domain" description="UspA" evidence="2">
    <location>
        <begin position="1"/>
        <end position="148"/>
    </location>
</feature>
<dbReference type="SUPFAM" id="SSF52402">
    <property type="entry name" value="Adenine nucleotide alpha hydrolases-like"/>
    <property type="match status" value="2"/>
</dbReference>
<dbReference type="AlphaFoldDB" id="A0A2T7BP28"/>
<organism evidence="3 4">
    <name type="scientific">Chitinophaga parva</name>
    <dbReference type="NCBI Taxonomy" id="2169414"/>
    <lineage>
        <taxon>Bacteria</taxon>
        <taxon>Pseudomonadati</taxon>
        <taxon>Bacteroidota</taxon>
        <taxon>Chitinophagia</taxon>
        <taxon>Chitinophagales</taxon>
        <taxon>Chitinophagaceae</taxon>
        <taxon>Chitinophaga</taxon>
    </lineage>
</organism>
<dbReference type="RefSeq" id="WP_108686074.1">
    <property type="nucleotide sequence ID" value="NZ_QCYK01000001.1"/>
</dbReference>
<evidence type="ECO:0000259" key="2">
    <source>
        <dbReference type="Pfam" id="PF00582"/>
    </source>
</evidence>
<dbReference type="Pfam" id="PF00582">
    <property type="entry name" value="Usp"/>
    <property type="match status" value="1"/>
</dbReference>
<dbReference type="CDD" id="cd00293">
    <property type="entry name" value="USP-like"/>
    <property type="match status" value="1"/>
</dbReference>
<comment type="similarity">
    <text evidence="1">Belongs to the universal stress protein A family.</text>
</comment>
<dbReference type="OrthoDB" id="9788959at2"/>
<evidence type="ECO:0000256" key="1">
    <source>
        <dbReference type="ARBA" id="ARBA00008791"/>
    </source>
</evidence>
<keyword evidence="4" id="KW-1185">Reference proteome</keyword>
<dbReference type="PANTHER" id="PTHR46268">
    <property type="entry name" value="STRESS RESPONSE PROTEIN NHAX"/>
    <property type="match status" value="1"/>
</dbReference>
<comment type="caution">
    <text evidence="3">The sequence shown here is derived from an EMBL/GenBank/DDBJ whole genome shotgun (WGS) entry which is preliminary data.</text>
</comment>
<reference evidence="3 4" key="1">
    <citation type="submission" date="2018-04" db="EMBL/GenBank/DDBJ databases">
        <title>Chitinophaga fuyangensis sp. nov., isolated from soil in a chemical factory.</title>
        <authorList>
            <person name="Chen K."/>
        </authorList>
    </citation>
    <scope>NUCLEOTIDE SEQUENCE [LARGE SCALE GENOMIC DNA]</scope>
    <source>
        <strain evidence="3 4">LY-1</strain>
    </source>
</reference>
<sequence length="282" mass="32187">MKTLLIPVDFTATTDNAVTFGAAWAKRYEYERIILLKTFYDNVFDNIVVSAEYAPVNQEYRQQERRDAREKLDQLCHQLVTQAGPDVKVCTAQSEAPLLRAILELVQQEKPELIIIGSDDHDQVSGSTIAGSVISIAKTSPVRVLIVPASYRYRPVQTALVPYNYNALHHLSKLNALAVSPLWHHVNLMVLNIDPKGRYQEPDASFYETEAALRNYLHHYNFSLHYRNDRNIIQGIMAFTEDHDVQLIIAMPGKYSFLYSLTHKSISEGIYRNTRVPVLILK</sequence>
<dbReference type="InterPro" id="IPR006016">
    <property type="entry name" value="UspA"/>
</dbReference>
<dbReference type="Gene3D" id="3.40.50.12370">
    <property type="match status" value="1"/>
</dbReference>
<gene>
    <name evidence="3" type="ORF">DCC81_08310</name>
</gene>
<dbReference type="PANTHER" id="PTHR46268:SF6">
    <property type="entry name" value="UNIVERSAL STRESS PROTEIN UP12"/>
    <property type="match status" value="1"/>
</dbReference>
<evidence type="ECO:0000313" key="3">
    <source>
        <dbReference type="EMBL" id="PUZ29437.1"/>
    </source>
</evidence>
<name>A0A2T7BP28_9BACT</name>
<proteinExistence type="inferred from homology"/>